<dbReference type="Proteomes" id="UP000029493">
    <property type="component" value="Chromosome"/>
</dbReference>
<dbReference type="KEGG" id="psw:LK03_21060"/>
<dbReference type="EMBL" id="CP009455">
    <property type="protein sequence ID" value="AIR91595.1"/>
    <property type="molecule type" value="Genomic_DNA"/>
</dbReference>
<name>A0A089WQM6_9PSED</name>
<evidence type="ECO:0000313" key="1">
    <source>
        <dbReference type="EMBL" id="AIR91595.1"/>
    </source>
</evidence>
<reference evidence="1 2" key="1">
    <citation type="submission" date="2014-09" db="EMBL/GenBank/DDBJ databases">
        <authorList>
            <person name="Chan K.-G."/>
        </authorList>
    </citation>
    <scope>NUCLEOTIDE SEQUENCE [LARGE SCALE GENOMIC DNA]</scope>
    <source>
        <strain evidence="1 2">ND07</strain>
    </source>
</reference>
<dbReference type="AlphaFoldDB" id="A0A089WQM6"/>
<organism evidence="1 2">
    <name type="scientific">Pseudomonas cremoricolorata</name>
    <dbReference type="NCBI Taxonomy" id="157783"/>
    <lineage>
        <taxon>Bacteria</taxon>
        <taxon>Pseudomonadati</taxon>
        <taxon>Pseudomonadota</taxon>
        <taxon>Gammaproteobacteria</taxon>
        <taxon>Pseudomonadales</taxon>
        <taxon>Pseudomonadaceae</taxon>
        <taxon>Pseudomonas</taxon>
    </lineage>
</organism>
<evidence type="ECO:0000313" key="2">
    <source>
        <dbReference type="Proteomes" id="UP000029493"/>
    </source>
</evidence>
<gene>
    <name evidence="1" type="ORF">LK03_21060</name>
</gene>
<sequence>MTALSQPLRLSVLPWLNSRPTPDTPERLTLYWNDQPVGEKSWDDTIRPADLYIDVPVSYLVDGQATVTYEVQIYNGVVTASQPLLLTVDRIAPTLGGDEGELQFDTHEVTERYLEQHDDILLGAVPAYAQASAGDKLIYYWDTRPFANQKAGERELTIHDIGKPLLIAFEGELIREREDGERYVHYQIRDRAGNLSPRSRPAVLSIAALPAPRILPGLDVAQAAGAGGRLTLNLDDFSPPLLVQVPACVVIYPEETLTVEWGIPGSADYYCTRTEHPNGERHYEIPLDKVLAQSKRTIRLGYTLVEDGRTSVSTPIELTVKALSRGLPQPSLTGASATGFSLATAPANVPITLGTWPFIQAGQRVSISVTGVLANGAEAPSYHVLVAHAVTERQAEHGIGVGNEATVSKTFLAGLKRLERFTTVAQVSFDDGATWVRFPVLNLTLRD</sequence>
<keyword evidence="2" id="KW-1185">Reference proteome</keyword>
<protein>
    <submittedName>
        <fullName evidence="1">Uncharacterized protein</fullName>
    </submittedName>
</protein>
<proteinExistence type="predicted"/>
<accession>A0A089WQM6</accession>